<comment type="caution">
    <text evidence="2">The sequence shown here is derived from an EMBL/GenBank/DDBJ whole genome shotgun (WGS) entry which is preliminary data.</text>
</comment>
<dbReference type="InterPro" id="IPR037401">
    <property type="entry name" value="SnoaL-like"/>
</dbReference>
<dbReference type="InterPro" id="IPR032710">
    <property type="entry name" value="NTF2-like_dom_sf"/>
</dbReference>
<evidence type="ECO:0000259" key="1">
    <source>
        <dbReference type="Pfam" id="PF13577"/>
    </source>
</evidence>
<dbReference type="Pfam" id="PF13577">
    <property type="entry name" value="SnoaL_4"/>
    <property type="match status" value="1"/>
</dbReference>
<keyword evidence="3" id="KW-1185">Reference proteome</keyword>
<proteinExistence type="predicted"/>
<keyword evidence="2" id="KW-0413">Isomerase</keyword>
<accession>A0A7W7B215</accession>
<dbReference type="Gene3D" id="3.10.450.50">
    <property type="match status" value="1"/>
</dbReference>
<name>A0A7W7B215_9SPHN</name>
<feature type="domain" description="SnoaL-like" evidence="1">
    <location>
        <begin position="10"/>
        <end position="138"/>
    </location>
</feature>
<dbReference type="GO" id="GO:0016853">
    <property type="term" value="F:isomerase activity"/>
    <property type="evidence" value="ECO:0007669"/>
    <property type="project" value="UniProtKB-KW"/>
</dbReference>
<dbReference type="EMBL" id="JACHNZ010000011">
    <property type="protein sequence ID" value="MBB4631638.1"/>
    <property type="molecule type" value="Genomic_DNA"/>
</dbReference>
<organism evidence="2 3">
    <name type="scientific">Sphingosinicella soli</name>
    <dbReference type="NCBI Taxonomy" id="333708"/>
    <lineage>
        <taxon>Bacteria</taxon>
        <taxon>Pseudomonadati</taxon>
        <taxon>Pseudomonadota</taxon>
        <taxon>Alphaproteobacteria</taxon>
        <taxon>Sphingomonadales</taxon>
        <taxon>Sphingosinicellaceae</taxon>
        <taxon>Sphingosinicella</taxon>
    </lineage>
</organism>
<dbReference type="SUPFAM" id="SSF54427">
    <property type="entry name" value="NTF2-like"/>
    <property type="match status" value="1"/>
</dbReference>
<reference evidence="2 3" key="1">
    <citation type="submission" date="2020-08" db="EMBL/GenBank/DDBJ databases">
        <title>Genomic Encyclopedia of Type Strains, Phase IV (KMG-IV): sequencing the most valuable type-strain genomes for metagenomic binning, comparative biology and taxonomic classification.</title>
        <authorList>
            <person name="Goeker M."/>
        </authorList>
    </citation>
    <scope>NUCLEOTIDE SEQUENCE [LARGE SCALE GENOMIC DNA]</scope>
    <source>
        <strain evidence="2 3">DSM 17328</strain>
    </source>
</reference>
<dbReference type="Proteomes" id="UP000566324">
    <property type="component" value="Unassembled WGS sequence"/>
</dbReference>
<dbReference type="AlphaFoldDB" id="A0A7W7B215"/>
<evidence type="ECO:0000313" key="2">
    <source>
        <dbReference type="EMBL" id="MBB4631638.1"/>
    </source>
</evidence>
<dbReference type="CDD" id="cd00531">
    <property type="entry name" value="NTF2_like"/>
    <property type="match status" value="1"/>
</dbReference>
<gene>
    <name evidence="2" type="ORF">GGQ98_001250</name>
</gene>
<protein>
    <submittedName>
        <fullName evidence="2">Ketosteroid isomerase-like protein</fullName>
    </submittedName>
</protein>
<evidence type="ECO:0000313" key="3">
    <source>
        <dbReference type="Proteomes" id="UP000566324"/>
    </source>
</evidence>
<sequence length="146" mass="15687">MTTVADSTLTIEDRLAAGDVVRRFFWLVDHGRAAETAALFARDASLTFGPGSPRPGTIASADIGPAMVARQAQLNVTTRHVLTEAQTAVNGDGSIAISSLLTLFRSEDEGRDSYPVSVADIEDVLVREDGAWRIKTRTISPVFNRA</sequence>